<dbReference type="Gene3D" id="3.20.20.140">
    <property type="entry name" value="Metal-dependent hydrolases"/>
    <property type="match status" value="1"/>
</dbReference>
<feature type="binding site" evidence="5">
    <location>
        <position position="231"/>
    </location>
    <ligand>
        <name>a divalent metal cation</name>
        <dbReference type="ChEBI" id="CHEBI:60240"/>
        <label>2</label>
    </ligand>
</feature>
<keyword evidence="2 5" id="KW-0479">Metal-binding</keyword>
<dbReference type="AlphaFoldDB" id="A0A8S4RLV7"/>
<feature type="binding site" evidence="5">
    <location>
        <position position="202"/>
    </location>
    <ligand>
        <name>a divalent metal cation</name>
        <dbReference type="ChEBI" id="CHEBI:60240"/>
        <label>2</label>
    </ligand>
</feature>
<comment type="cofactor">
    <cofactor evidence="5">
        <name>a divalent metal cation</name>
        <dbReference type="ChEBI" id="CHEBI:60240"/>
    </cofactor>
    <text evidence="5">Binds 2 divalent metal cations per subunit.</text>
</comment>
<dbReference type="InterPro" id="IPR017947">
    <property type="entry name" value="AryldialkylPase_Zn-BS"/>
</dbReference>
<evidence type="ECO:0000313" key="8">
    <source>
        <dbReference type="Proteomes" id="UP000838756"/>
    </source>
</evidence>
<organism evidence="7 8">
    <name type="scientific">Pararge aegeria aegeria</name>
    <dbReference type="NCBI Taxonomy" id="348720"/>
    <lineage>
        <taxon>Eukaryota</taxon>
        <taxon>Metazoa</taxon>
        <taxon>Ecdysozoa</taxon>
        <taxon>Arthropoda</taxon>
        <taxon>Hexapoda</taxon>
        <taxon>Insecta</taxon>
        <taxon>Pterygota</taxon>
        <taxon>Neoptera</taxon>
        <taxon>Endopterygota</taxon>
        <taxon>Lepidoptera</taxon>
        <taxon>Glossata</taxon>
        <taxon>Ditrysia</taxon>
        <taxon>Papilionoidea</taxon>
        <taxon>Nymphalidae</taxon>
        <taxon>Satyrinae</taxon>
        <taxon>Satyrini</taxon>
        <taxon>Parargina</taxon>
        <taxon>Pararge</taxon>
    </lineage>
</organism>
<sequence length="354" mass="39884">MSSGKIQTVRGDVQPEVLGRTLTHEHLCMKFTHFYREPPKEIENNFNEGFTCSKIGYIRQFPYSSRYNLLLNDPDARDAVSSDVQLYKSLGGGSIVENTTLGLERDIGFYKRVSESTDVHIVAGTGHYIADLQSENTLRSTKEDLYNHMLEELTRGCVDYPSVKAGFMGEIASVWPLRDFESKAISAAGELQAQIGCGVSFHPHRDPEAPFEIIRLYAEAGGKVDKAVMSHLDRTLLDPAKLLEFSKLGSYCQFDLFGTEVSYYQLNVDTDMPSDAQRIVMIKQLVSEGKEDKILMSHDIHTKHRLTKMVRNSIGGMAAVACSSYMHKSTAYYAIFLVYAYPGKKPSARHWQFY</sequence>
<dbReference type="OrthoDB" id="9998343at2759"/>
<feature type="binding site" evidence="5">
    <location>
        <position position="299"/>
    </location>
    <ligand>
        <name>a divalent metal cation</name>
        <dbReference type="ChEBI" id="CHEBI:60240"/>
        <label>1</label>
    </ligand>
</feature>
<name>A0A8S4RLV7_9NEOP</name>
<reference evidence="7" key="1">
    <citation type="submission" date="2022-03" db="EMBL/GenBank/DDBJ databases">
        <authorList>
            <person name="Lindestad O."/>
        </authorList>
    </citation>
    <scope>NUCLEOTIDE SEQUENCE</scope>
</reference>
<gene>
    <name evidence="7" type="primary">jg9807</name>
    <name evidence="7" type="ORF">PAEG_LOCUS14827</name>
</gene>
<dbReference type="EMBL" id="CAKXAJ010025277">
    <property type="protein sequence ID" value="CAH2237554.1"/>
    <property type="molecule type" value="Genomic_DNA"/>
</dbReference>
<comment type="caution">
    <text evidence="7">The sequence shown here is derived from an EMBL/GenBank/DDBJ whole genome shotgun (WGS) entry which is preliminary data.</text>
</comment>
<keyword evidence="3" id="KW-0378">Hydrolase</keyword>
<feature type="binding site" evidence="5">
    <location>
        <position position="170"/>
    </location>
    <ligand>
        <name>a divalent metal cation</name>
        <dbReference type="ChEBI" id="CHEBI:60240"/>
        <label>1</label>
    </ligand>
</feature>
<feature type="binding site" evidence="5">
    <location>
        <position position="26"/>
    </location>
    <ligand>
        <name>a divalent metal cation</name>
        <dbReference type="ChEBI" id="CHEBI:60240"/>
        <label>1</label>
    </ligand>
</feature>
<evidence type="ECO:0000256" key="2">
    <source>
        <dbReference type="ARBA" id="ARBA00022723"/>
    </source>
</evidence>
<evidence type="ECO:0000256" key="5">
    <source>
        <dbReference type="PIRSR" id="PIRSR601559-52"/>
    </source>
</evidence>
<proteinExistence type="inferred from homology"/>
<dbReference type="PANTHER" id="PTHR10819">
    <property type="entry name" value="PHOSPHOTRIESTERASE-RELATED"/>
    <property type="match status" value="1"/>
</dbReference>
<keyword evidence="8" id="KW-1185">Reference proteome</keyword>
<evidence type="ECO:0000256" key="1">
    <source>
        <dbReference type="ARBA" id="ARBA00020475"/>
    </source>
</evidence>
<protein>
    <recommendedName>
        <fullName evidence="1">Phosphotriesterase-related protein</fullName>
    </recommendedName>
    <alternativeName>
        <fullName evidence="4">Parathion hydrolase-related protein</fullName>
    </alternativeName>
</protein>
<evidence type="ECO:0000256" key="4">
    <source>
        <dbReference type="ARBA" id="ARBA00029607"/>
    </source>
</evidence>
<feature type="binding site" evidence="5">
    <location>
        <position position="170"/>
    </location>
    <ligand>
        <name>a divalent metal cation</name>
        <dbReference type="ChEBI" id="CHEBI:60240"/>
        <label>2</label>
    </ligand>
</feature>
<feature type="binding site" evidence="5">
    <location>
        <position position="24"/>
    </location>
    <ligand>
        <name>a divalent metal cation</name>
        <dbReference type="ChEBI" id="CHEBI:60240"/>
        <label>1</label>
    </ligand>
</feature>
<dbReference type="PANTHER" id="PTHR10819:SF3">
    <property type="entry name" value="PHOSPHOTRIESTERASE-RELATED PROTEIN"/>
    <property type="match status" value="1"/>
</dbReference>
<dbReference type="GO" id="GO:0008270">
    <property type="term" value="F:zinc ion binding"/>
    <property type="evidence" value="ECO:0007669"/>
    <property type="project" value="InterPro"/>
</dbReference>
<dbReference type="Pfam" id="PF02126">
    <property type="entry name" value="PTE"/>
    <property type="match status" value="1"/>
</dbReference>
<dbReference type="InterPro" id="IPR032466">
    <property type="entry name" value="Metal_Hydrolase"/>
</dbReference>
<evidence type="ECO:0000256" key="6">
    <source>
        <dbReference type="PROSITE-ProRule" id="PRU00679"/>
    </source>
</evidence>
<dbReference type="PROSITE" id="PS51347">
    <property type="entry name" value="PHOSPHOTRIESTERASE_2"/>
    <property type="match status" value="1"/>
</dbReference>
<evidence type="ECO:0000256" key="3">
    <source>
        <dbReference type="ARBA" id="ARBA00022801"/>
    </source>
</evidence>
<comment type="similarity">
    <text evidence="6">Belongs to the metallo-dependent hydrolases superfamily. Phosphotriesterase family.</text>
</comment>
<dbReference type="Proteomes" id="UP000838756">
    <property type="component" value="Unassembled WGS sequence"/>
</dbReference>
<dbReference type="SUPFAM" id="SSF51556">
    <property type="entry name" value="Metallo-dependent hydrolases"/>
    <property type="match status" value="1"/>
</dbReference>
<comment type="caution">
    <text evidence="6">Lacks conserved residue(s) required for the propagation of feature annotation.</text>
</comment>
<dbReference type="GO" id="GO:0016788">
    <property type="term" value="F:hydrolase activity, acting on ester bonds"/>
    <property type="evidence" value="ECO:0007669"/>
    <property type="project" value="InterPro"/>
</dbReference>
<dbReference type="PROSITE" id="PS01322">
    <property type="entry name" value="PHOSPHOTRIESTERASE_1"/>
    <property type="match status" value="1"/>
</dbReference>
<dbReference type="InterPro" id="IPR001559">
    <property type="entry name" value="Phosphotriesterase"/>
</dbReference>
<accession>A0A8S4RLV7</accession>
<evidence type="ECO:0000313" key="7">
    <source>
        <dbReference type="EMBL" id="CAH2237554.1"/>
    </source>
</evidence>